<dbReference type="OrthoDB" id="5523536at2"/>
<evidence type="ECO:0000313" key="3">
    <source>
        <dbReference type="Proteomes" id="UP000009047"/>
    </source>
</evidence>
<dbReference type="AlphaFoldDB" id="E1QKL1"/>
<feature type="compositionally biased region" description="Polar residues" evidence="1">
    <location>
        <begin position="86"/>
        <end position="96"/>
    </location>
</feature>
<sequence>MGDGQRMQGRPECHGRLDVVFPVGADGLREVAAGCWDCQSRVDCLRLAVAADRDQGRPDRLTPAGQASENNEQAGVGGFLRRWSRLKSQAATRERG</sequence>
<evidence type="ECO:0008006" key="4">
    <source>
        <dbReference type="Google" id="ProtNLM"/>
    </source>
</evidence>
<gene>
    <name evidence="2" type="ordered locus">Deba_2750</name>
</gene>
<reference evidence="2 3" key="1">
    <citation type="journal article" date="2010" name="Stand. Genomic Sci.">
        <title>Complete genome sequence of Desulfarculus baarsii type strain (2st14).</title>
        <authorList>
            <person name="Sun H."/>
            <person name="Spring S."/>
            <person name="Lapidus A."/>
            <person name="Davenport K."/>
            <person name="Del Rio T.G."/>
            <person name="Tice H."/>
            <person name="Nolan M."/>
            <person name="Copeland A."/>
            <person name="Cheng J.F."/>
            <person name="Lucas S."/>
            <person name="Tapia R."/>
            <person name="Goodwin L."/>
            <person name="Pitluck S."/>
            <person name="Ivanova N."/>
            <person name="Pagani I."/>
            <person name="Mavromatis K."/>
            <person name="Ovchinnikova G."/>
            <person name="Pati A."/>
            <person name="Chen A."/>
            <person name="Palaniappan K."/>
            <person name="Hauser L."/>
            <person name="Chang Y.J."/>
            <person name="Jeffries C.D."/>
            <person name="Detter J.C."/>
            <person name="Han C."/>
            <person name="Rohde M."/>
            <person name="Brambilla E."/>
            <person name="Goker M."/>
            <person name="Woyke T."/>
            <person name="Bristow J."/>
            <person name="Eisen J.A."/>
            <person name="Markowitz V."/>
            <person name="Hugenholtz P."/>
            <person name="Kyrpides N.C."/>
            <person name="Klenk H.P."/>
            <person name="Land M."/>
        </authorList>
    </citation>
    <scope>NUCLEOTIDE SEQUENCE [LARGE SCALE GENOMIC DNA]</scope>
    <source>
        <strain evidence="3">ATCC 33931 / DSM 2075 / LMG 7858 / VKM B-1802 / 2st14</strain>
    </source>
</reference>
<protein>
    <recommendedName>
        <fullName evidence="4">4Fe-4S Wbl-type domain-containing protein</fullName>
    </recommendedName>
</protein>
<keyword evidence="3" id="KW-1185">Reference proteome</keyword>
<organism evidence="2 3">
    <name type="scientific">Desulfarculus baarsii (strain ATCC 33931 / DSM 2075 / LMG 7858 / VKM B-1802 / 2st14)</name>
    <dbReference type="NCBI Taxonomy" id="644282"/>
    <lineage>
        <taxon>Bacteria</taxon>
        <taxon>Pseudomonadati</taxon>
        <taxon>Thermodesulfobacteriota</taxon>
        <taxon>Desulfarculia</taxon>
        <taxon>Desulfarculales</taxon>
        <taxon>Desulfarculaceae</taxon>
        <taxon>Desulfarculus</taxon>
    </lineage>
</organism>
<proteinExistence type="predicted"/>
<dbReference type="STRING" id="644282.Deba_2750"/>
<evidence type="ECO:0000256" key="1">
    <source>
        <dbReference type="SAM" id="MobiDB-lite"/>
    </source>
</evidence>
<name>E1QKL1_DESB2</name>
<dbReference type="RefSeq" id="WP_013259543.1">
    <property type="nucleotide sequence ID" value="NC_014365.1"/>
</dbReference>
<dbReference type="HOGENOM" id="CLU_191325_0_0_7"/>
<dbReference type="KEGG" id="dbr:Deba_2750"/>
<accession>E1QKL1</accession>
<dbReference type="Proteomes" id="UP000009047">
    <property type="component" value="Chromosome"/>
</dbReference>
<dbReference type="EMBL" id="CP002085">
    <property type="protein sequence ID" value="ADK86104.1"/>
    <property type="molecule type" value="Genomic_DNA"/>
</dbReference>
<feature type="region of interest" description="Disordered" evidence="1">
    <location>
        <begin position="53"/>
        <end position="96"/>
    </location>
</feature>
<evidence type="ECO:0000313" key="2">
    <source>
        <dbReference type="EMBL" id="ADK86104.1"/>
    </source>
</evidence>